<reference evidence="3 4" key="1">
    <citation type="submission" date="2018-04" db="EMBL/GenBank/DDBJ databases">
        <title>Thalassorhabdus spongiae gen. nov., sp. nov., isolated from a marine sponge in South-West Iceland.</title>
        <authorList>
            <person name="Knobloch S."/>
            <person name="Daussin A."/>
            <person name="Johannsson R."/>
            <person name="Marteinsson V.T."/>
        </authorList>
    </citation>
    <scope>NUCLEOTIDE SEQUENCE [LARGE SCALE GENOMIC DNA]</scope>
    <source>
        <strain evidence="3 4">Hp12</strain>
    </source>
</reference>
<dbReference type="RefSeq" id="WP_116688026.1">
    <property type="nucleotide sequence ID" value="NZ_CAWNYD010000007.1"/>
</dbReference>
<dbReference type="EMBL" id="QDDL01000007">
    <property type="protein sequence ID" value="PVZ66662.1"/>
    <property type="molecule type" value="Genomic_DNA"/>
</dbReference>
<name>A0A2V1GR11_9GAMM</name>
<dbReference type="OrthoDB" id="7053703at2"/>
<dbReference type="InterPro" id="IPR048990">
    <property type="entry name" value="StcE_b-sandwich"/>
</dbReference>
<accession>A0A2V1GR11</accession>
<feature type="domain" description="Metalloprotease StcE beta-sandwich" evidence="2">
    <location>
        <begin position="49"/>
        <end position="119"/>
    </location>
</feature>
<comment type="caution">
    <text evidence="3">The sequence shown here is derived from an EMBL/GenBank/DDBJ whole genome shotgun (WGS) entry which is preliminary data.</text>
</comment>
<dbReference type="Pfam" id="PF20944">
    <property type="entry name" value="StcE_b-sandwich"/>
    <property type="match status" value="4"/>
</dbReference>
<sequence>MKTFLNFQQRVGLMFLLLLSSSTSWAINLTPNSNNVINGQIPGIYSEINFSTYDRNWINDIKLPPNAQIGTTIRISSNTTAPSAIRGVFTGISGLTKDVSIPLLEGQSYLFTKRSGDWDIHGDTVVRWSPNSIGSQLPVTDATIIIYFVSNHNWTSSISFPASAPKDALLIVASQAYWDSSFNDTGVLVNANRHAIKYRDLYMYQYDTDEEKWSLVIAPVRSLAPNALLNGHEIPRPTSPLTVLSLGDGSWTGRTTLPTQAFDRDRVRITSTATWQSQISHQGVEDNIGSLSVNRGDVYEFMYAGNEQEWKLLKSPVTRYLVRDLPYGSIPPLITPNMRVSAYNDNWRPVVRLSRHATNGDRITIASDANLEFKVTASDSPLLGEVFVNRGDEIQFLRTDNRWVRATETISMLLAYSDAVANSLGENGARARMYESFRLTNAALRNSNVNARLKLAGIIKMTVPGNDAGNVVYNMARSESEMLRVRLELEADSVFYLGVQTGACGLAYRNHNALSYYGKDYHRNYMVALGRLGCGTSVMRHEFGHNMGLEHCNGGQNGYGHGYKGSVMCGNRAPYYSSPNFYNDLLLPRGIENQHDAVRVINENAPVVSNFFQE</sequence>
<dbReference type="AlphaFoldDB" id="A0A2V1GR11"/>
<organism evidence="3 4">
    <name type="scientific">Pelagibaculum spongiae</name>
    <dbReference type="NCBI Taxonomy" id="2080658"/>
    <lineage>
        <taxon>Bacteria</taxon>
        <taxon>Pseudomonadati</taxon>
        <taxon>Pseudomonadota</taxon>
        <taxon>Gammaproteobacteria</taxon>
        <taxon>Oceanospirillales</taxon>
        <taxon>Pelagibaculum</taxon>
    </lineage>
</organism>
<dbReference type="Gene3D" id="2.60.120.1230">
    <property type="match status" value="4"/>
</dbReference>
<feature type="chain" id="PRO_5015944608" description="Metalloprotease StcE beta-sandwich domain-containing protein" evidence="1">
    <location>
        <begin position="27"/>
        <end position="614"/>
    </location>
</feature>
<feature type="signal peptide" evidence="1">
    <location>
        <begin position="1"/>
        <end position="26"/>
    </location>
</feature>
<keyword evidence="1" id="KW-0732">Signal</keyword>
<evidence type="ECO:0000313" key="4">
    <source>
        <dbReference type="Proteomes" id="UP000244906"/>
    </source>
</evidence>
<feature type="domain" description="Metalloprotease StcE beta-sandwich" evidence="2">
    <location>
        <begin position="147"/>
        <end position="215"/>
    </location>
</feature>
<gene>
    <name evidence="3" type="ORF">DC094_15445</name>
</gene>
<feature type="domain" description="Metalloprotease StcE beta-sandwich" evidence="2">
    <location>
        <begin position="240"/>
        <end position="312"/>
    </location>
</feature>
<feature type="domain" description="Metalloprotease StcE beta-sandwich" evidence="2">
    <location>
        <begin position="336"/>
        <end position="406"/>
    </location>
</feature>
<protein>
    <recommendedName>
        <fullName evidence="2">Metalloprotease StcE beta-sandwich domain-containing protein</fullName>
    </recommendedName>
</protein>
<evidence type="ECO:0000313" key="3">
    <source>
        <dbReference type="EMBL" id="PVZ66662.1"/>
    </source>
</evidence>
<evidence type="ECO:0000256" key="1">
    <source>
        <dbReference type="SAM" id="SignalP"/>
    </source>
</evidence>
<dbReference type="SUPFAM" id="SSF55486">
    <property type="entry name" value="Metalloproteases ('zincins'), catalytic domain"/>
    <property type="match status" value="1"/>
</dbReference>
<proteinExistence type="predicted"/>
<keyword evidence="4" id="KW-1185">Reference proteome</keyword>
<dbReference type="Pfam" id="PF13582">
    <property type="entry name" value="Reprolysin_3"/>
    <property type="match status" value="1"/>
</dbReference>
<evidence type="ECO:0000259" key="2">
    <source>
        <dbReference type="Pfam" id="PF20944"/>
    </source>
</evidence>
<dbReference type="Proteomes" id="UP000244906">
    <property type="component" value="Unassembled WGS sequence"/>
</dbReference>